<evidence type="ECO:0000256" key="1">
    <source>
        <dbReference type="SAM" id="SignalP"/>
    </source>
</evidence>
<dbReference type="Proteomes" id="UP000694867">
    <property type="component" value="Unplaced"/>
</dbReference>
<evidence type="ECO:0000313" key="2">
    <source>
        <dbReference type="Proteomes" id="UP000694867"/>
    </source>
</evidence>
<dbReference type="GeneID" id="100901538"/>
<name>A0AAJ6VXC1_9ACAR</name>
<sequence>MRFFTATAVFVLVSACAAQQCTFRDSGFKQCINNYTNWIQVQFAQTKDLTVRMINAIPEPREKLGGAHGLDSRPNHHHHIGAPSLRNNNVLLRRDLRAVEDNDLDSSSEELATPAAHVKHDSDHHFSGHGAQLSSEEGAVARGLSWQQFKREVVQVIESVIDSACQGITNGVETMTHPGGIHDIRSIVCIYSSVSTVNIKASFALNEIYERLNNEQRPRFEKGLAVPLLMAAKRIGEVKKGMEKEIPICYSLLV</sequence>
<proteinExistence type="predicted"/>
<dbReference type="KEGG" id="goe:100901538"/>
<dbReference type="RefSeq" id="XP_003741813.1">
    <property type="nucleotide sequence ID" value="XM_003741765.2"/>
</dbReference>
<feature type="signal peptide" evidence="1">
    <location>
        <begin position="1"/>
        <end position="18"/>
    </location>
</feature>
<keyword evidence="2" id="KW-1185">Reference proteome</keyword>
<feature type="chain" id="PRO_5042562929" evidence="1">
    <location>
        <begin position="19"/>
        <end position="254"/>
    </location>
</feature>
<accession>A0AAJ6VXC1</accession>
<dbReference type="PROSITE" id="PS51257">
    <property type="entry name" value="PROKAR_LIPOPROTEIN"/>
    <property type="match status" value="1"/>
</dbReference>
<gene>
    <name evidence="3" type="primary">LOC100901538</name>
</gene>
<dbReference type="AlphaFoldDB" id="A0AAJ6VXC1"/>
<evidence type="ECO:0000313" key="3">
    <source>
        <dbReference type="RefSeq" id="XP_003741813.1"/>
    </source>
</evidence>
<reference evidence="3" key="1">
    <citation type="submission" date="2025-08" db="UniProtKB">
        <authorList>
            <consortium name="RefSeq"/>
        </authorList>
    </citation>
    <scope>IDENTIFICATION</scope>
</reference>
<keyword evidence="1" id="KW-0732">Signal</keyword>
<protein>
    <submittedName>
        <fullName evidence="3">Uncharacterized protein LOC100901538</fullName>
    </submittedName>
</protein>
<organism evidence="2 3">
    <name type="scientific">Galendromus occidentalis</name>
    <name type="common">western predatory mite</name>
    <dbReference type="NCBI Taxonomy" id="34638"/>
    <lineage>
        <taxon>Eukaryota</taxon>
        <taxon>Metazoa</taxon>
        <taxon>Ecdysozoa</taxon>
        <taxon>Arthropoda</taxon>
        <taxon>Chelicerata</taxon>
        <taxon>Arachnida</taxon>
        <taxon>Acari</taxon>
        <taxon>Parasitiformes</taxon>
        <taxon>Mesostigmata</taxon>
        <taxon>Gamasina</taxon>
        <taxon>Phytoseioidea</taxon>
        <taxon>Phytoseiidae</taxon>
        <taxon>Typhlodrominae</taxon>
        <taxon>Galendromus</taxon>
    </lineage>
</organism>